<proteinExistence type="predicted"/>
<evidence type="ECO:0000259" key="1">
    <source>
        <dbReference type="PROSITE" id="PS50053"/>
    </source>
</evidence>
<keyword evidence="2" id="KW-0378">Hydrolase</keyword>
<dbReference type="Proteomes" id="UP000276133">
    <property type="component" value="Unassembled WGS sequence"/>
</dbReference>
<dbReference type="InterPro" id="IPR029071">
    <property type="entry name" value="Ubiquitin-like_domsf"/>
</dbReference>
<dbReference type="Pfam" id="PF00240">
    <property type="entry name" value="ubiquitin"/>
    <property type="match status" value="1"/>
</dbReference>
<gene>
    <name evidence="2" type="ORF">BpHYR1_039483</name>
</gene>
<accession>A0A3M7PCC5</accession>
<organism evidence="2 3">
    <name type="scientific">Brachionus plicatilis</name>
    <name type="common">Marine rotifer</name>
    <name type="synonym">Brachionus muelleri</name>
    <dbReference type="NCBI Taxonomy" id="10195"/>
    <lineage>
        <taxon>Eukaryota</taxon>
        <taxon>Metazoa</taxon>
        <taxon>Spiralia</taxon>
        <taxon>Gnathifera</taxon>
        <taxon>Rotifera</taxon>
        <taxon>Eurotatoria</taxon>
        <taxon>Monogononta</taxon>
        <taxon>Pseudotrocha</taxon>
        <taxon>Ploima</taxon>
        <taxon>Brachionidae</taxon>
        <taxon>Brachionus</taxon>
    </lineage>
</organism>
<name>A0A3M7PCC5_BRAPC</name>
<comment type="caution">
    <text evidence="2">The sequence shown here is derived from an EMBL/GenBank/DDBJ whole genome shotgun (WGS) entry which is preliminary data.</text>
</comment>
<evidence type="ECO:0000313" key="3">
    <source>
        <dbReference type="Proteomes" id="UP000276133"/>
    </source>
</evidence>
<protein>
    <submittedName>
        <fullName evidence="2">Ubiquitin carboxyl-terminal hydrolase 48</fullName>
    </submittedName>
</protein>
<dbReference type="InterPro" id="IPR000626">
    <property type="entry name" value="Ubiquitin-like_dom"/>
</dbReference>
<dbReference type="Gene3D" id="3.10.20.90">
    <property type="entry name" value="Phosphatidylinositol 3-kinase Catalytic Subunit, Chain A, domain 1"/>
    <property type="match status" value="1"/>
</dbReference>
<dbReference type="SMART" id="SM00213">
    <property type="entry name" value="UBQ"/>
    <property type="match status" value="1"/>
</dbReference>
<keyword evidence="3" id="KW-1185">Reference proteome</keyword>
<dbReference type="PROSITE" id="PS50053">
    <property type="entry name" value="UBIQUITIN_2"/>
    <property type="match status" value="1"/>
</dbReference>
<evidence type="ECO:0000313" key="2">
    <source>
        <dbReference type="EMBL" id="RMZ96708.1"/>
    </source>
</evidence>
<dbReference type="SUPFAM" id="SSF54236">
    <property type="entry name" value="Ubiquitin-like"/>
    <property type="match status" value="1"/>
</dbReference>
<reference evidence="2 3" key="1">
    <citation type="journal article" date="2018" name="Sci. Rep.">
        <title>Genomic signatures of local adaptation to the degree of environmental predictability in rotifers.</title>
        <authorList>
            <person name="Franch-Gras L."/>
            <person name="Hahn C."/>
            <person name="Garcia-Roger E.M."/>
            <person name="Carmona M.J."/>
            <person name="Serra M."/>
            <person name="Gomez A."/>
        </authorList>
    </citation>
    <scope>NUCLEOTIDE SEQUENCE [LARGE SCALE GENOMIC DNA]</scope>
    <source>
        <strain evidence="2">HYR1</strain>
    </source>
</reference>
<feature type="domain" description="Ubiquitin-like" evidence="1">
    <location>
        <begin position="177"/>
        <end position="248"/>
    </location>
</feature>
<dbReference type="EMBL" id="REGN01011950">
    <property type="protein sequence ID" value="RMZ96708.1"/>
    <property type="molecule type" value="Genomic_DNA"/>
</dbReference>
<sequence length="276" mass="32438">MTDFLKEWRALIKNSKFKNIQIFNQTLFCQHGFLPFDEKTIDFSMSTLLTEFEWEFISTNYIFDTQIKLKKHLNLNDSEESLINFEFEPQVCQDCMAQNELDKMLFENKKILIRFQDEEENNCTSKLENLKNEEMEDTDVIHISSKKARYSINENGTDPQTNGKQVLEYIPARRSKRSRRSKKDLEVVCSSYTTIKLIKQNIASQISRLMSEQHLIFNNIELDNDRTLIDYKINKGDLLVLKLDQIDSNMDEDSSHYEMAHVPEVGFKGSNLIGFK</sequence>
<dbReference type="OrthoDB" id="756206at2759"/>
<dbReference type="STRING" id="10195.A0A3M7PCC5"/>
<dbReference type="GO" id="GO:0016787">
    <property type="term" value="F:hydrolase activity"/>
    <property type="evidence" value="ECO:0007669"/>
    <property type="project" value="UniProtKB-KW"/>
</dbReference>
<dbReference type="AlphaFoldDB" id="A0A3M7PCC5"/>